<dbReference type="CDD" id="cd02612">
    <property type="entry name" value="HAD_PGPPase"/>
    <property type="match status" value="1"/>
</dbReference>
<comment type="catalytic activity">
    <reaction evidence="10">
        <text>O-phospho-L-serine + H2O = L-serine + phosphate</text>
        <dbReference type="Rhea" id="RHEA:21208"/>
        <dbReference type="ChEBI" id="CHEBI:15377"/>
        <dbReference type="ChEBI" id="CHEBI:33384"/>
        <dbReference type="ChEBI" id="CHEBI:43474"/>
        <dbReference type="ChEBI" id="CHEBI:57524"/>
        <dbReference type="EC" id="3.1.3.3"/>
    </reaction>
</comment>
<keyword evidence="5" id="KW-0028">Amino-acid biosynthesis</keyword>
<dbReference type="NCBIfam" id="TIGR01490">
    <property type="entry name" value="HAD-SF-IB-hyp1"/>
    <property type="match status" value="1"/>
</dbReference>
<evidence type="ECO:0000256" key="11">
    <source>
        <dbReference type="ARBA" id="ARBA00048523"/>
    </source>
</evidence>
<dbReference type="PANTHER" id="PTHR43344">
    <property type="entry name" value="PHOSPHOSERINE PHOSPHATASE"/>
    <property type="match status" value="1"/>
</dbReference>
<evidence type="ECO:0000256" key="9">
    <source>
        <dbReference type="ARBA" id="ARBA00023299"/>
    </source>
</evidence>
<dbReference type="Proteomes" id="UP001314796">
    <property type="component" value="Unassembled WGS sequence"/>
</dbReference>
<accession>A0ABS2NTJ0</accession>
<dbReference type="Pfam" id="PF12710">
    <property type="entry name" value="HAD"/>
    <property type="match status" value="1"/>
</dbReference>
<gene>
    <name evidence="12" type="ORF">JOC73_002862</name>
</gene>
<evidence type="ECO:0000256" key="6">
    <source>
        <dbReference type="ARBA" id="ARBA00022723"/>
    </source>
</evidence>
<evidence type="ECO:0000256" key="7">
    <source>
        <dbReference type="ARBA" id="ARBA00022801"/>
    </source>
</evidence>
<comment type="similarity">
    <text evidence="3">Belongs to the HAD-like hydrolase superfamily. SerB family.</text>
</comment>
<dbReference type="EC" id="3.1.3.3" evidence="4"/>
<dbReference type="Gene3D" id="3.40.50.1000">
    <property type="entry name" value="HAD superfamily/HAD-like"/>
    <property type="match status" value="1"/>
</dbReference>
<dbReference type="GO" id="GO:0016787">
    <property type="term" value="F:hydrolase activity"/>
    <property type="evidence" value="ECO:0007669"/>
    <property type="project" value="UniProtKB-KW"/>
</dbReference>
<proteinExistence type="inferred from homology"/>
<dbReference type="InterPro" id="IPR006385">
    <property type="entry name" value="HAD_hydro_SerB1"/>
</dbReference>
<evidence type="ECO:0000313" key="12">
    <source>
        <dbReference type="EMBL" id="MBM7616280.1"/>
    </source>
</evidence>
<keyword evidence="9" id="KW-0718">Serine biosynthesis</keyword>
<keyword evidence="13" id="KW-1185">Reference proteome</keyword>
<comment type="cofactor">
    <cofactor evidence="1">
        <name>Mg(2+)</name>
        <dbReference type="ChEBI" id="CHEBI:18420"/>
    </cofactor>
</comment>
<organism evidence="12 13">
    <name type="scientific">Alkaliphilus hydrothermalis</name>
    <dbReference type="NCBI Taxonomy" id="1482730"/>
    <lineage>
        <taxon>Bacteria</taxon>
        <taxon>Bacillati</taxon>
        <taxon>Bacillota</taxon>
        <taxon>Clostridia</taxon>
        <taxon>Peptostreptococcales</taxon>
        <taxon>Natronincolaceae</taxon>
        <taxon>Alkaliphilus</taxon>
    </lineage>
</organism>
<keyword evidence="6" id="KW-0479">Metal-binding</keyword>
<evidence type="ECO:0000256" key="2">
    <source>
        <dbReference type="ARBA" id="ARBA00005135"/>
    </source>
</evidence>
<name>A0ABS2NTJ0_9FIRM</name>
<keyword evidence="7 12" id="KW-0378">Hydrolase</keyword>
<dbReference type="Gene3D" id="1.20.1440.100">
    <property type="entry name" value="SG protein - dephosphorylation function"/>
    <property type="match status" value="1"/>
</dbReference>
<comment type="pathway">
    <text evidence="2">Amino-acid biosynthesis; L-serine biosynthesis; L-serine from 3-phospho-D-glycerate: step 3/3.</text>
</comment>
<comment type="caution">
    <text evidence="12">The sequence shown here is derived from an EMBL/GenBank/DDBJ whole genome shotgun (WGS) entry which is preliminary data.</text>
</comment>
<sequence length="243" mass="28530">MMKHLGVFIDLDGTLYRNSLMLEHFKKLLKYEIIDPAIWHNIVKDVYQDWDKRRGNFEDYLLEVAEIYLKSMKGLNKQEMEFINTQIIELKGDRVYRYTRDRIEWHKKMGHKVFFISGSPDYLVSKMAEKYGATDYRATTYIVDDEGNFTGEISPMWDSENKHKSIKDLVEKYDIDLKESYAYGDTQGDFAMLKQVGNPVAINPASELLFNIKRDEELAKIATIIIERKDVIYKLTANVEVIN</sequence>
<dbReference type="InterPro" id="IPR036412">
    <property type="entry name" value="HAD-like_sf"/>
</dbReference>
<dbReference type="NCBIfam" id="TIGR01488">
    <property type="entry name" value="HAD-SF-IB"/>
    <property type="match status" value="1"/>
</dbReference>
<comment type="catalytic activity">
    <reaction evidence="11">
        <text>O-phospho-D-serine + H2O = D-serine + phosphate</text>
        <dbReference type="Rhea" id="RHEA:24873"/>
        <dbReference type="ChEBI" id="CHEBI:15377"/>
        <dbReference type="ChEBI" id="CHEBI:35247"/>
        <dbReference type="ChEBI" id="CHEBI:43474"/>
        <dbReference type="ChEBI" id="CHEBI:58680"/>
        <dbReference type="EC" id="3.1.3.3"/>
    </reaction>
</comment>
<dbReference type="PANTHER" id="PTHR43344:SF2">
    <property type="entry name" value="PHOSPHOSERINE PHOSPHATASE"/>
    <property type="match status" value="1"/>
</dbReference>
<evidence type="ECO:0000256" key="4">
    <source>
        <dbReference type="ARBA" id="ARBA00012640"/>
    </source>
</evidence>
<dbReference type="EMBL" id="JAFBEE010000030">
    <property type="protein sequence ID" value="MBM7616280.1"/>
    <property type="molecule type" value="Genomic_DNA"/>
</dbReference>
<evidence type="ECO:0000256" key="1">
    <source>
        <dbReference type="ARBA" id="ARBA00001946"/>
    </source>
</evidence>
<dbReference type="InterPro" id="IPR023214">
    <property type="entry name" value="HAD_sf"/>
</dbReference>
<evidence type="ECO:0000256" key="8">
    <source>
        <dbReference type="ARBA" id="ARBA00022842"/>
    </source>
</evidence>
<evidence type="ECO:0000313" key="13">
    <source>
        <dbReference type="Proteomes" id="UP001314796"/>
    </source>
</evidence>
<evidence type="ECO:0000256" key="3">
    <source>
        <dbReference type="ARBA" id="ARBA00009184"/>
    </source>
</evidence>
<evidence type="ECO:0000256" key="10">
    <source>
        <dbReference type="ARBA" id="ARBA00048138"/>
    </source>
</evidence>
<keyword evidence="8" id="KW-0460">Magnesium</keyword>
<protein>
    <recommendedName>
        <fullName evidence="4">phosphoserine phosphatase</fullName>
        <ecNumber evidence="4">3.1.3.3</ecNumber>
    </recommendedName>
</protein>
<dbReference type="InterPro" id="IPR050582">
    <property type="entry name" value="HAD-like_SerB"/>
</dbReference>
<reference evidence="12 13" key="1">
    <citation type="submission" date="2021-01" db="EMBL/GenBank/DDBJ databases">
        <title>Genomic Encyclopedia of Type Strains, Phase IV (KMG-IV): sequencing the most valuable type-strain genomes for metagenomic binning, comparative biology and taxonomic classification.</title>
        <authorList>
            <person name="Goeker M."/>
        </authorList>
    </citation>
    <scope>NUCLEOTIDE SEQUENCE [LARGE SCALE GENOMIC DNA]</scope>
    <source>
        <strain evidence="12 13">DSM 25890</strain>
    </source>
</reference>
<dbReference type="SUPFAM" id="SSF56784">
    <property type="entry name" value="HAD-like"/>
    <property type="match status" value="1"/>
</dbReference>
<evidence type="ECO:0000256" key="5">
    <source>
        <dbReference type="ARBA" id="ARBA00022605"/>
    </source>
</evidence>